<reference evidence="6 7" key="1">
    <citation type="journal article" date="2015" name="Genome Biol. Evol.">
        <title>Characterization of Three Mycobacterium spp. with Potential Use in Bioremediation by Genome Sequencing and Comparative Genomics.</title>
        <authorList>
            <person name="Das S."/>
            <person name="Pettersson B.M."/>
            <person name="Behra P.R."/>
            <person name="Ramesh M."/>
            <person name="Dasgupta S."/>
            <person name="Bhattacharya A."/>
            <person name="Kirsebom L.A."/>
        </authorList>
    </citation>
    <scope>NUCLEOTIDE SEQUENCE [LARGE SCALE GENOMIC DNA]</scope>
    <source>
        <strain evidence="6 7">DSM 44075</strain>
    </source>
</reference>
<dbReference type="Gene3D" id="3.50.50.60">
    <property type="entry name" value="FAD/NAD(P)-binding domain"/>
    <property type="match status" value="1"/>
</dbReference>
<feature type="domain" description="Amine oxidase" evidence="5">
    <location>
        <begin position="15"/>
        <end position="428"/>
    </location>
</feature>
<organism evidence="6 7">
    <name type="scientific">Mycolicibacterium obuense</name>
    <dbReference type="NCBI Taxonomy" id="1807"/>
    <lineage>
        <taxon>Bacteria</taxon>
        <taxon>Bacillati</taxon>
        <taxon>Actinomycetota</taxon>
        <taxon>Actinomycetes</taxon>
        <taxon>Mycobacteriales</taxon>
        <taxon>Mycobacteriaceae</taxon>
        <taxon>Mycolicibacterium</taxon>
    </lineage>
</organism>
<evidence type="ECO:0000256" key="1">
    <source>
        <dbReference type="ARBA" id="ARBA00001974"/>
    </source>
</evidence>
<dbReference type="Pfam" id="PF01593">
    <property type="entry name" value="Amino_oxidase"/>
    <property type="match status" value="1"/>
</dbReference>
<comment type="caution">
    <text evidence="6">The sequence shown here is derived from an EMBL/GenBank/DDBJ whole genome shotgun (WGS) entry which is preliminary data.</text>
</comment>
<dbReference type="Gene3D" id="1.10.405.10">
    <property type="entry name" value="Guanine Nucleotide Dissociation Inhibitor, domain 1"/>
    <property type="match status" value="1"/>
</dbReference>
<dbReference type="InterPro" id="IPR001613">
    <property type="entry name" value="Flavin_amine_oxidase"/>
</dbReference>
<dbReference type="PANTHER" id="PTHR43563">
    <property type="entry name" value="AMINE OXIDASE"/>
    <property type="match status" value="1"/>
</dbReference>
<evidence type="ECO:0000259" key="5">
    <source>
        <dbReference type="Pfam" id="PF01593"/>
    </source>
</evidence>
<feature type="binding site" evidence="4">
    <location>
        <position position="230"/>
    </location>
    <ligand>
        <name>FAD</name>
        <dbReference type="ChEBI" id="CHEBI:57692"/>
    </ligand>
</feature>
<protein>
    <submittedName>
        <fullName evidence="6">Pseudooxynicotine oxidase</fullName>
        <ecNumber evidence="6">1.4.3.24</ecNumber>
    </submittedName>
</protein>
<dbReference type="Gene3D" id="3.90.660.10">
    <property type="match status" value="1"/>
</dbReference>
<name>A0A0J6ZBD2_9MYCO</name>
<keyword evidence="3 6" id="KW-0560">Oxidoreductase</keyword>
<evidence type="ECO:0000313" key="6">
    <source>
        <dbReference type="EMBL" id="KMO81971.1"/>
    </source>
</evidence>
<evidence type="ECO:0000256" key="3">
    <source>
        <dbReference type="ARBA" id="ARBA00023002"/>
    </source>
</evidence>
<dbReference type="PATRIC" id="fig|1807.14.peg.97"/>
<comment type="cofactor">
    <cofactor evidence="1">
        <name>FAD</name>
        <dbReference type="ChEBI" id="CHEBI:57692"/>
    </cofactor>
</comment>
<evidence type="ECO:0000256" key="4">
    <source>
        <dbReference type="PIRSR" id="PIRSR601613-1"/>
    </source>
</evidence>
<dbReference type="InterPro" id="IPR050703">
    <property type="entry name" value="Flavin_MAO"/>
</dbReference>
<dbReference type="InterPro" id="IPR002937">
    <property type="entry name" value="Amino_oxidase"/>
</dbReference>
<sequence length="434" mass="46747">MSSFKADVVIVGGGFAGVTAARELTQRGASVILLEARDRLGGRTWTRDSDLGKSLDFGGTWVHWIQPHVWAEIERYGLPLVNSPSPDTALWQSGGQVKRGTAEEMFALLDPGMTAVLADSAALFPNPYRIHPMSDEVKGIDDITVAEKINELGLDDEQQALVEGMWALNFSGRPEVSAYSQGLRWCALTGGNWQLLFEACASFKLADGTKALLDAMTAQTTADIRLNTRVRGISSGTDGARVELTTGEVVTARQVIVTLPLNILNSIDFTPALPSDLRAVAREGQASTGCKVWVRVKGSIGHVAALGPSSCPLNFFQFEYDVDGDSLIVAFGPDAHAIDITDRAAVETALQQWIPDIEVLAIDAHDWVADELARQTWPMLRPNQLEAVQTAAHSAFGRVRLAGSDYAEGWAGFIDGAIESGKRVAVRALADLHP</sequence>
<dbReference type="AlphaFoldDB" id="A0A0J6ZBD2"/>
<evidence type="ECO:0000256" key="2">
    <source>
        <dbReference type="ARBA" id="ARBA00005995"/>
    </source>
</evidence>
<gene>
    <name evidence="6" type="primary">pao</name>
    <name evidence="6" type="ORF">MOBUDSM44075_00093</name>
</gene>
<dbReference type="Proteomes" id="UP000036313">
    <property type="component" value="Unassembled WGS sequence"/>
</dbReference>
<feature type="binding site" evidence="4">
    <location>
        <position position="331"/>
    </location>
    <ligand>
        <name>substrate</name>
    </ligand>
</feature>
<dbReference type="PANTHER" id="PTHR43563:SF1">
    <property type="entry name" value="AMINE OXIDASE [FLAVIN-CONTAINING] B"/>
    <property type="match status" value="1"/>
</dbReference>
<dbReference type="RefSeq" id="WP_048421681.1">
    <property type="nucleotide sequence ID" value="NZ_JYNU01000001.1"/>
</dbReference>
<dbReference type="EC" id="1.4.3.24" evidence="6"/>
<dbReference type="GO" id="GO:0016491">
    <property type="term" value="F:oxidoreductase activity"/>
    <property type="evidence" value="ECO:0007669"/>
    <property type="project" value="UniProtKB-KW"/>
</dbReference>
<feature type="binding site" evidence="4">
    <location>
        <begin position="35"/>
        <end position="36"/>
    </location>
    <ligand>
        <name>FAD</name>
        <dbReference type="ChEBI" id="CHEBI:57692"/>
    </ligand>
</feature>
<accession>A0A0J6ZBD2</accession>
<comment type="similarity">
    <text evidence="2">Belongs to the flavin monoamine oxidase family.</text>
</comment>
<dbReference type="InterPro" id="IPR036188">
    <property type="entry name" value="FAD/NAD-bd_sf"/>
</dbReference>
<proteinExistence type="inferred from homology"/>
<dbReference type="EMBL" id="JYNU01000001">
    <property type="protein sequence ID" value="KMO81971.1"/>
    <property type="molecule type" value="Genomic_DNA"/>
</dbReference>
<dbReference type="PRINTS" id="PR00757">
    <property type="entry name" value="AMINEOXDASEF"/>
</dbReference>
<dbReference type="SUPFAM" id="SSF51905">
    <property type="entry name" value="FAD/NAD(P)-binding domain"/>
    <property type="match status" value="1"/>
</dbReference>
<evidence type="ECO:0000313" key="7">
    <source>
        <dbReference type="Proteomes" id="UP000036313"/>
    </source>
</evidence>